<feature type="transmembrane region" description="Helical" evidence="11">
    <location>
        <begin position="721"/>
        <end position="743"/>
    </location>
</feature>
<dbReference type="InterPro" id="IPR020846">
    <property type="entry name" value="MFS_dom"/>
</dbReference>
<proteinExistence type="inferred from homology"/>
<feature type="transmembrane region" description="Helical" evidence="11">
    <location>
        <begin position="755"/>
        <end position="773"/>
    </location>
</feature>
<feature type="domain" description="Major facilitator superfamily (MFS) profile" evidence="12">
    <location>
        <begin position="688"/>
        <end position="1118"/>
    </location>
</feature>
<feature type="transmembrane region" description="Helical" evidence="11">
    <location>
        <begin position="686"/>
        <end position="709"/>
    </location>
</feature>
<keyword evidence="4 11" id="KW-0812">Transmembrane</keyword>
<reference evidence="14" key="1">
    <citation type="journal article" date="2021" name="Mol. Plant Microbe Interact.">
        <title>Complete Genome Sequence of the Plant-Pathogenic Fungus Colletotrichum lupini.</title>
        <authorList>
            <person name="Baroncelli R."/>
            <person name="Pensec F."/>
            <person name="Da Lio D."/>
            <person name="Boufleur T."/>
            <person name="Vicente I."/>
            <person name="Sarrocco S."/>
            <person name="Picot A."/>
            <person name="Baraldi E."/>
            <person name="Sukno S."/>
            <person name="Thon M."/>
            <person name="Le Floch G."/>
        </authorList>
    </citation>
    <scope>NUCLEOTIDE SEQUENCE</scope>
    <source>
        <strain evidence="14">IMI 504893</strain>
    </source>
</reference>
<feature type="region of interest" description="Disordered" evidence="10">
    <location>
        <begin position="448"/>
        <end position="471"/>
    </location>
</feature>
<feature type="compositionally biased region" description="Polar residues" evidence="10">
    <location>
        <begin position="1368"/>
        <end position="1386"/>
    </location>
</feature>
<dbReference type="GO" id="GO:0046872">
    <property type="term" value="F:metal ion binding"/>
    <property type="evidence" value="ECO:0007669"/>
    <property type="project" value="UniProtKB-KW"/>
</dbReference>
<evidence type="ECO:0000259" key="13">
    <source>
        <dbReference type="PROSITE" id="PS51891"/>
    </source>
</evidence>
<keyword evidence="7 11" id="KW-1133">Transmembrane helix</keyword>
<feature type="transmembrane region" description="Helical" evidence="11">
    <location>
        <begin position="998"/>
        <end position="1020"/>
    </location>
</feature>
<dbReference type="InterPro" id="IPR011057">
    <property type="entry name" value="Mss4-like_sf"/>
</dbReference>
<feature type="region of interest" description="Disordered" evidence="10">
    <location>
        <begin position="1362"/>
        <end position="1386"/>
    </location>
</feature>
<keyword evidence="5" id="KW-0479">Metal-binding</keyword>
<dbReference type="CDD" id="cd17323">
    <property type="entry name" value="MFS_Tpo1_MDR_like"/>
    <property type="match status" value="1"/>
</dbReference>
<feature type="compositionally biased region" description="Polar residues" evidence="10">
    <location>
        <begin position="600"/>
        <end position="609"/>
    </location>
</feature>
<feature type="compositionally biased region" description="Polar residues" evidence="10">
    <location>
        <begin position="624"/>
        <end position="633"/>
    </location>
</feature>
<feature type="transmembrane region" description="Helical" evidence="11">
    <location>
        <begin position="812"/>
        <end position="834"/>
    </location>
</feature>
<dbReference type="EMBL" id="CP019471">
    <property type="protein sequence ID" value="UQC74688.1"/>
    <property type="molecule type" value="Genomic_DNA"/>
</dbReference>
<evidence type="ECO:0000256" key="11">
    <source>
        <dbReference type="SAM" id="Phobius"/>
    </source>
</evidence>
<dbReference type="RefSeq" id="XP_049136338.1">
    <property type="nucleotide sequence ID" value="XM_049280381.1"/>
</dbReference>
<organism evidence="14 15">
    <name type="scientific">Colletotrichum lupini</name>
    <dbReference type="NCBI Taxonomy" id="145971"/>
    <lineage>
        <taxon>Eukaryota</taxon>
        <taxon>Fungi</taxon>
        <taxon>Dikarya</taxon>
        <taxon>Ascomycota</taxon>
        <taxon>Pezizomycotina</taxon>
        <taxon>Sordariomycetes</taxon>
        <taxon>Hypocreomycetidae</taxon>
        <taxon>Glomerellales</taxon>
        <taxon>Glomerellaceae</taxon>
        <taxon>Colletotrichum</taxon>
        <taxon>Colletotrichum acutatum species complex</taxon>
    </lineage>
</organism>
<dbReference type="Proteomes" id="UP000830671">
    <property type="component" value="Chromosome 1"/>
</dbReference>
<keyword evidence="8 11" id="KW-0472">Membrane</keyword>
<feature type="compositionally biased region" description="Low complexity" evidence="10">
    <location>
        <begin position="575"/>
        <end position="587"/>
    </location>
</feature>
<dbReference type="Pfam" id="PF04828">
    <property type="entry name" value="GFA"/>
    <property type="match status" value="1"/>
</dbReference>
<dbReference type="PROSITE" id="PS50850">
    <property type="entry name" value="MFS"/>
    <property type="match status" value="1"/>
</dbReference>
<evidence type="ECO:0000256" key="5">
    <source>
        <dbReference type="ARBA" id="ARBA00022723"/>
    </source>
</evidence>
<evidence type="ECO:0000256" key="4">
    <source>
        <dbReference type="ARBA" id="ARBA00022692"/>
    </source>
</evidence>
<protein>
    <submittedName>
        <fullName evidence="14">Major facilitator superfamily transporter</fullName>
    </submittedName>
</protein>
<feature type="region of interest" description="Disordered" evidence="10">
    <location>
        <begin position="1131"/>
        <end position="1179"/>
    </location>
</feature>
<keyword evidence="6" id="KW-0862">Zinc</keyword>
<feature type="transmembrane region" description="Helical" evidence="11">
    <location>
        <begin position="779"/>
        <end position="800"/>
    </location>
</feature>
<dbReference type="GO" id="GO:0005886">
    <property type="term" value="C:plasma membrane"/>
    <property type="evidence" value="ECO:0007669"/>
    <property type="project" value="TreeGrafter"/>
</dbReference>
<feature type="domain" description="CENP-V/GFA" evidence="13">
    <location>
        <begin position="1391"/>
        <end position="1499"/>
    </location>
</feature>
<sequence>MARRKIQIPFWNALVVASTAKSSEGGNLGGGKKRHWAVALGWAFGERVYNSGRRPRPRFLVEFPSIPPATSTTSMKVAIRRSRHGQTPNSWMHTAGDAVAFVHVLSMHRMVPRRRGAEGGENSERICQWVEPIITVIDNFSFLPYGYNRRHFFSLSEAPRLRMGLSPDCPAPVTSYPVLTFLLLRMARFRKIMANSDLLCTLRSKVGSALLEPSGGLWVCRNSAKSSIECSFPDGLKLVALLDDGSLIHGLLSLYVLLLACMRLSIGTLNFGQDGSPTLPIPRLGSITTKKSRIPRLQCRLPPPAPSGPTFQVVFPPFCSVRPEVFVWAMGAQAKIARQRRKSQQACCARGFSMDPSFFRPPQVGLCRPHLLPYRTDPGIVVFEYSHPTFFPPWLGHPGDVPAPIHQLRTESFIPDLTNLIFFSSPSSFCSVFLYKFIVHKTKGPPNLSDRASSISSHTPPANTSTSTSCNCLRSRAPPNLTGAYIASGDGPTSYHRPFIPHYTRLTSLLTFSAPKKTSISISKQHPNQHPTRTLRPRPTMAMDEVDREIADAERAASPNRYHGRESHEIERVLSASSSSTSSSTASHTGDRTAAYRTGTGISRVSTQNDLERHPTALSRIATARSQHSNTVGRSIKSRESRRPLPAMGAGKPYPPPLPEQEDYVVEFDGPEDPLHAQNWPIKKKLLTAAMLGYTTMTSAFTSSIFSAATQVIATEYNVSATVGTLGVSFYVLGFAFGPTLWAPLSELRGRRLPLVLSMFGFSIFTISCAVAKDLQTILICRFFAGFFGACPLAVVAAVFSDMFDNRTRGTAITVFSMAVFTGPLLAPFIGGFIVESHLGWRWTEYIPSFMGFLAFFLDLFFLEETYPPVILVSKASELRRRTRNWGIHAKQEEIEIDFKELVNKNFSRPMRLLFGEPIVTALSVYMAFIYGLLYLFLTAYPFVFRGVHGFGAGQSGLTFFGMITGQLIAGVTVLLQQPWYLRKLKANNGVPIPEWRLPSVIAGGVFFAIGIFWFGWSGYRADVHWIVPTLSGLFTGFGLMSIFLQALNYLVDAYLMFAASAIAGNTFLRSLCGAGFPLFASYMFNGMGIQWASTLLGCVAIALVPIPVIFYIWGHKIRAKSAYAPTFAAPADEPDEEDLAPAPLSNGHTSHHQDNEKPPSIAAMEASRARTSGDKAENATPQIGISAQVPCGGVRTFVSGPLPASFGSPIRRAHVAVTWPDAAGRTMPDDGSRRACLFLYPSAYPYQSILTTRRTEELKFGAIRYCLYVVKFTGCGPSSLRVKWPPSLSQSEGKYVAVFLISWAQVALTLVINESFYDPSSPCLMARPLSEASSSEPTVDILKSGKRVVNHFRTTSNTIAKAKSDQRSSTYPNSHPDSSASKSETPSKTYDASCHCGAIKFSLTLSPPLEDGYKVLNCNCSICRRSGYLLIYPNKKDVTWHNGSREKCTNYRFNTKTKDQMFCGACGSSLGIDFLEEDYYGISARALDGVDLDALTYKKLDGLNRVSPAQDLSGSGDKEAST</sequence>
<feature type="transmembrane region" description="Helical" evidence="11">
    <location>
        <begin position="1092"/>
        <end position="1114"/>
    </location>
</feature>
<dbReference type="GO" id="GO:0022857">
    <property type="term" value="F:transmembrane transporter activity"/>
    <property type="evidence" value="ECO:0007669"/>
    <property type="project" value="InterPro"/>
</dbReference>
<dbReference type="InterPro" id="IPR006913">
    <property type="entry name" value="CENP-V/GFA"/>
</dbReference>
<evidence type="ECO:0000259" key="12">
    <source>
        <dbReference type="PROSITE" id="PS50850"/>
    </source>
</evidence>
<evidence type="ECO:0000313" key="15">
    <source>
        <dbReference type="Proteomes" id="UP000830671"/>
    </source>
</evidence>
<dbReference type="KEGG" id="clup:CLUP02_01340"/>
<keyword evidence="3" id="KW-0813">Transport</keyword>
<name>A0A9Q8SCR6_9PEZI</name>
<evidence type="ECO:0000256" key="2">
    <source>
        <dbReference type="ARBA" id="ARBA00005495"/>
    </source>
</evidence>
<dbReference type="PROSITE" id="PS51891">
    <property type="entry name" value="CENP_V_GFA"/>
    <property type="match status" value="1"/>
</dbReference>
<feature type="transmembrane region" description="Helical" evidence="11">
    <location>
        <begin position="914"/>
        <end position="938"/>
    </location>
</feature>
<feature type="transmembrane region" description="Helical" evidence="11">
    <location>
        <begin position="1026"/>
        <end position="1048"/>
    </location>
</feature>
<feature type="transmembrane region" description="Helical" evidence="11">
    <location>
        <begin position="846"/>
        <end position="863"/>
    </location>
</feature>
<accession>A0A9Q8SCR6</accession>
<dbReference type="Gene3D" id="1.20.1250.20">
    <property type="entry name" value="MFS general substrate transporter like domains"/>
    <property type="match status" value="1"/>
</dbReference>
<dbReference type="SUPFAM" id="SSF51316">
    <property type="entry name" value="Mss4-like"/>
    <property type="match status" value="1"/>
</dbReference>
<gene>
    <name evidence="14" type="ORF">CLUP02_01340</name>
</gene>
<evidence type="ECO:0000256" key="3">
    <source>
        <dbReference type="ARBA" id="ARBA00022448"/>
    </source>
</evidence>
<keyword evidence="9" id="KW-0325">Glycoprotein</keyword>
<feature type="transmembrane region" description="Helical" evidence="11">
    <location>
        <begin position="1055"/>
        <end position="1080"/>
    </location>
</feature>
<dbReference type="PANTHER" id="PTHR23502:SF31">
    <property type="entry name" value="POLYAMINE TRANSPORTER 1"/>
    <property type="match status" value="1"/>
</dbReference>
<dbReference type="Pfam" id="PF07690">
    <property type="entry name" value="MFS_1"/>
    <property type="match status" value="1"/>
</dbReference>
<comment type="subcellular location">
    <subcellularLocation>
        <location evidence="1">Membrane</location>
        <topology evidence="1">Multi-pass membrane protein</topology>
    </subcellularLocation>
</comment>
<evidence type="ECO:0000256" key="8">
    <source>
        <dbReference type="ARBA" id="ARBA00023136"/>
    </source>
</evidence>
<keyword evidence="15" id="KW-1185">Reference proteome</keyword>
<dbReference type="InterPro" id="IPR036259">
    <property type="entry name" value="MFS_trans_sf"/>
</dbReference>
<dbReference type="GeneID" id="73335391"/>
<evidence type="ECO:0000313" key="14">
    <source>
        <dbReference type="EMBL" id="UQC74688.1"/>
    </source>
</evidence>
<comment type="similarity">
    <text evidence="2">Belongs to the Gfa family.</text>
</comment>
<dbReference type="FunFam" id="1.20.1250.20:FF:000011">
    <property type="entry name" value="MFS multidrug transporter, putative"/>
    <property type="match status" value="1"/>
</dbReference>
<dbReference type="SUPFAM" id="SSF103473">
    <property type="entry name" value="MFS general substrate transporter"/>
    <property type="match status" value="1"/>
</dbReference>
<dbReference type="InterPro" id="IPR011701">
    <property type="entry name" value="MFS"/>
</dbReference>
<feature type="compositionally biased region" description="Basic and acidic residues" evidence="10">
    <location>
        <begin position="1168"/>
        <end position="1178"/>
    </location>
</feature>
<evidence type="ECO:0000256" key="10">
    <source>
        <dbReference type="SAM" id="MobiDB-lite"/>
    </source>
</evidence>
<evidence type="ECO:0000256" key="7">
    <source>
        <dbReference type="ARBA" id="ARBA00022989"/>
    </source>
</evidence>
<evidence type="ECO:0000256" key="9">
    <source>
        <dbReference type="ARBA" id="ARBA00023180"/>
    </source>
</evidence>
<evidence type="ECO:0000256" key="1">
    <source>
        <dbReference type="ARBA" id="ARBA00004141"/>
    </source>
</evidence>
<dbReference type="Gene3D" id="2.170.150.70">
    <property type="match status" value="1"/>
</dbReference>
<feature type="compositionally biased region" description="Polar residues" evidence="10">
    <location>
        <begin position="450"/>
        <end position="471"/>
    </location>
</feature>
<feature type="compositionally biased region" description="Basic and acidic residues" evidence="10">
    <location>
        <begin position="563"/>
        <end position="572"/>
    </location>
</feature>
<dbReference type="GO" id="GO:0016846">
    <property type="term" value="F:carbon-sulfur lyase activity"/>
    <property type="evidence" value="ECO:0007669"/>
    <property type="project" value="InterPro"/>
</dbReference>
<feature type="region of interest" description="Disordered" evidence="10">
    <location>
        <begin position="556"/>
        <end position="658"/>
    </location>
</feature>
<feature type="transmembrane region" description="Helical" evidence="11">
    <location>
        <begin position="958"/>
        <end position="977"/>
    </location>
</feature>
<evidence type="ECO:0000256" key="6">
    <source>
        <dbReference type="ARBA" id="ARBA00022833"/>
    </source>
</evidence>
<dbReference type="PANTHER" id="PTHR23502">
    <property type="entry name" value="MAJOR FACILITATOR SUPERFAMILY"/>
    <property type="match status" value="1"/>
</dbReference>